<dbReference type="SUPFAM" id="SSF53098">
    <property type="entry name" value="Ribonuclease H-like"/>
    <property type="match status" value="1"/>
</dbReference>
<dbReference type="Pfam" id="PF01609">
    <property type="entry name" value="DDE_Tnp_1"/>
    <property type="match status" value="1"/>
</dbReference>
<name>A0A1U7NM05_9FIRM</name>
<feature type="non-terminal residue" evidence="2">
    <location>
        <position position="1"/>
    </location>
</feature>
<keyword evidence="3" id="KW-1185">Reference proteome</keyword>
<organism evidence="2 3">
    <name type="scientific">Dubosiella newyorkensis</name>
    <dbReference type="NCBI Taxonomy" id="1862672"/>
    <lineage>
        <taxon>Bacteria</taxon>
        <taxon>Bacillati</taxon>
        <taxon>Bacillota</taxon>
        <taxon>Erysipelotrichia</taxon>
        <taxon>Erysipelotrichales</taxon>
        <taxon>Erysipelotrichaceae</taxon>
        <taxon>Dubosiella</taxon>
    </lineage>
</organism>
<dbReference type="GeneID" id="78275758"/>
<comment type="caution">
    <text evidence="2">The sequence shown here is derived from an EMBL/GenBank/DDBJ whole genome shotgun (WGS) entry which is preliminary data.</text>
</comment>
<dbReference type="GO" id="GO:0004803">
    <property type="term" value="F:transposase activity"/>
    <property type="evidence" value="ECO:0007669"/>
    <property type="project" value="InterPro"/>
</dbReference>
<dbReference type="Proteomes" id="UP000186705">
    <property type="component" value="Unassembled WGS sequence"/>
</dbReference>
<proteinExistence type="predicted"/>
<dbReference type="GO" id="GO:0006313">
    <property type="term" value="P:DNA transposition"/>
    <property type="evidence" value="ECO:0007669"/>
    <property type="project" value="InterPro"/>
</dbReference>
<dbReference type="EMBL" id="MPKA01000074">
    <property type="protein sequence ID" value="OLU46048.1"/>
    <property type="molecule type" value="Genomic_DNA"/>
</dbReference>
<reference evidence="2 3" key="1">
    <citation type="submission" date="2016-11" db="EMBL/GenBank/DDBJ databases">
        <title>Description of two novel members of the family Erysipelotrichaceae: Ileibacterium lipovorans gen. nov., sp. nov. and Dubosiella newyorkensis, gen. nov., sp. nov.</title>
        <authorList>
            <person name="Cox L.M."/>
            <person name="Sohn J."/>
            <person name="Tyrrell K.L."/>
            <person name="Citron D.M."/>
            <person name="Lawson P.A."/>
            <person name="Patel N.B."/>
            <person name="Iizumi T."/>
            <person name="Perez-Perez G.I."/>
            <person name="Goldstein E.J."/>
            <person name="Blaser M.J."/>
        </authorList>
    </citation>
    <scope>NUCLEOTIDE SEQUENCE [LARGE SCALE GENOMIC DNA]</scope>
    <source>
        <strain evidence="2 3">NYU-BL-A4</strain>
    </source>
</reference>
<dbReference type="RefSeq" id="WP_143356795.1">
    <property type="nucleotide sequence ID" value="NZ_MPKA01000074.1"/>
</dbReference>
<feature type="domain" description="Transposase IS4-like" evidence="1">
    <location>
        <begin position="96"/>
        <end position="236"/>
    </location>
</feature>
<gene>
    <name evidence="2" type="ORF">BO225_07370</name>
</gene>
<dbReference type="GO" id="GO:0003677">
    <property type="term" value="F:DNA binding"/>
    <property type="evidence" value="ECO:0007669"/>
    <property type="project" value="InterPro"/>
</dbReference>
<evidence type="ECO:0000313" key="2">
    <source>
        <dbReference type="EMBL" id="OLU46048.1"/>
    </source>
</evidence>
<sequence length="324" mass="38468">AALNGFENKLYNDRKENGAYIVTQPIKKMKKTDREWALDRRGWRILGSEKIYDLDQLGETVFIHGHEIPAKKVTFYKDRWIKTIKKSHDSGKKEELEEHIIVSYSTKYRNYQRRIREKKLERAEAMLKNPGKITKTTDQRNPRYYIHPIEKDGNSTPEYELDTQRIAEDMRYDGFYAVTTDLKDEDIELIIQANHQRWEIEECFRIMKSELEVRPIFVSRREAIEGHLLTCFIALVVYRILEQYLENKYTIKEIIETLKNMNAGRLKGAVYRPTLTRTELTDELAKIFEYQFAYEVIEEKDLNKIVKNANGKNVAKFIKERKGV</sequence>
<dbReference type="OrthoDB" id="9767746at2"/>
<evidence type="ECO:0000313" key="3">
    <source>
        <dbReference type="Proteomes" id="UP000186705"/>
    </source>
</evidence>
<dbReference type="AlphaFoldDB" id="A0A1U7NM05"/>
<accession>A0A1U7NM05</accession>
<dbReference type="InterPro" id="IPR012337">
    <property type="entry name" value="RNaseH-like_sf"/>
</dbReference>
<dbReference type="InterPro" id="IPR002559">
    <property type="entry name" value="Transposase_11"/>
</dbReference>
<protein>
    <recommendedName>
        <fullName evidence="1">Transposase IS4-like domain-containing protein</fullName>
    </recommendedName>
</protein>
<evidence type="ECO:0000259" key="1">
    <source>
        <dbReference type="Pfam" id="PF01609"/>
    </source>
</evidence>